<sequence>MKKKEERVSDYYREKREASTFNPTLKAIKDSDGTILMEPEKKIMRLKEYIVDLLNGTIPSDPIENATYQKAEPFVKEISKEEVKEAIKNLKNWKAPGSDSIPSELIKYGGEDMYNFIFRICHRVWSEEVMPETWSEAIIIPLHKKGDKTECSNYRGISLLNSVYKVFSKILLNRLTPYAEECLGEYQSGFRKGRSTIEQLSVIARLIEKKYEYRQNIWQMFVDFRKAYDSIHRNSLYNIMEEFGFPKKINKSNQTVYGRSEVPSQSRKYYAVRVLQNEARGINVDEYHIKVLGFADDLNIIGETLDDTVRATEALEHAAE</sequence>
<proteinExistence type="predicted"/>
<dbReference type="GeneID" id="112690647"/>
<reference evidence="3" key="1">
    <citation type="submission" date="2025-08" db="UniProtKB">
        <authorList>
            <consortium name="RefSeq"/>
        </authorList>
    </citation>
    <scope>IDENTIFICATION</scope>
    <source>
        <tissue evidence="3">Whole body</tissue>
    </source>
</reference>
<dbReference type="CDD" id="cd01650">
    <property type="entry name" value="RT_nLTR_like"/>
    <property type="match status" value="1"/>
</dbReference>
<keyword evidence="2" id="KW-1185">Reference proteome</keyword>
<accession>A0A8B8GC22</accession>
<dbReference type="GO" id="GO:0071897">
    <property type="term" value="P:DNA biosynthetic process"/>
    <property type="evidence" value="ECO:0007669"/>
    <property type="project" value="UniProtKB-ARBA"/>
</dbReference>
<evidence type="ECO:0000313" key="2">
    <source>
        <dbReference type="Proteomes" id="UP000694846"/>
    </source>
</evidence>
<organism evidence="2 3">
    <name type="scientific">Sipha flava</name>
    <name type="common">yellow sugarcane aphid</name>
    <dbReference type="NCBI Taxonomy" id="143950"/>
    <lineage>
        <taxon>Eukaryota</taxon>
        <taxon>Metazoa</taxon>
        <taxon>Ecdysozoa</taxon>
        <taxon>Arthropoda</taxon>
        <taxon>Hexapoda</taxon>
        <taxon>Insecta</taxon>
        <taxon>Pterygota</taxon>
        <taxon>Neoptera</taxon>
        <taxon>Paraneoptera</taxon>
        <taxon>Hemiptera</taxon>
        <taxon>Sternorrhyncha</taxon>
        <taxon>Aphidomorpha</taxon>
        <taxon>Aphidoidea</taxon>
        <taxon>Aphididae</taxon>
        <taxon>Sipha</taxon>
    </lineage>
</organism>
<dbReference type="InterPro" id="IPR043502">
    <property type="entry name" value="DNA/RNA_pol_sf"/>
</dbReference>
<dbReference type="Pfam" id="PF00078">
    <property type="entry name" value="RVT_1"/>
    <property type="match status" value="1"/>
</dbReference>
<dbReference type="PANTHER" id="PTHR19446">
    <property type="entry name" value="REVERSE TRANSCRIPTASES"/>
    <property type="match status" value="1"/>
</dbReference>
<dbReference type="Proteomes" id="UP000694846">
    <property type="component" value="Unplaced"/>
</dbReference>
<name>A0A8B8GC22_9HEMI</name>
<dbReference type="InterPro" id="IPR000477">
    <property type="entry name" value="RT_dom"/>
</dbReference>
<protein>
    <submittedName>
        <fullName evidence="3">Uncharacterized protein LOC112690647</fullName>
    </submittedName>
</protein>
<dbReference type="SUPFAM" id="SSF56672">
    <property type="entry name" value="DNA/RNA polymerases"/>
    <property type="match status" value="1"/>
</dbReference>
<evidence type="ECO:0000259" key="1">
    <source>
        <dbReference type="Pfam" id="PF00078"/>
    </source>
</evidence>
<gene>
    <name evidence="3" type="primary">LOC112690647</name>
</gene>
<evidence type="ECO:0000313" key="3">
    <source>
        <dbReference type="RefSeq" id="XP_025420478.1"/>
    </source>
</evidence>
<dbReference type="RefSeq" id="XP_025420478.1">
    <property type="nucleotide sequence ID" value="XM_025564693.1"/>
</dbReference>
<dbReference type="AlphaFoldDB" id="A0A8B8GC22"/>
<dbReference type="OrthoDB" id="6625457at2759"/>
<feature type="domain" description="Reverse transcriptase" evidence="1">
    <location>
        <begin position="144"/>
        <end position="318"/>
    </location>
</feature>